<proteinExistence type="predicted"/>
<keyword evidence="3" id="KW-1185">Reference proteome</keyword>
<accession>A0A328D7D0</accession>
<dbReference type="PANTHER" id="PTHR34145:SF28">
    <property type="entry name" value="F-BOX DOMAIN-CONTAINING PROTEIN"/>
    <property type="match status" value="1"/>
</dbReference>
<dbReference type="InterPro" id="IPR053772">
    <property type="entry name" value="At1g61320/At1g61330-like"/>
</dbReference>
<dbReference type="PROSITE" id="PS50181">
    <property type="entry name" value="FBOX"/>
    <property type="match status" value="1"/>
</dbReference>
<gene>
    <name evidence="2" type="ORF">DM860_008371</name>
</gene>
<protein>
    <recommendedName>
        <fullName evidence="1">F-box domain-containing protein</fullName>
    </recommendedName>
</protein>
<sequence>MEIDTKDVINRLPEEVIGMILSLLPLKEAVRTSVVCRAWRVLWSNYFSGSVTLEPPQVPPQICYLLREEMPSCLSEFACSVDQLLLEKLKYPFLKEFKVAFFLNYPSIASNIDRWIHAVAAKQVEKLDLDFLDVIRPPVWSYNFSWPEGCRCLKVLRLSFISVSGEMLEGILAGCPLLQELSVSKSRVLAGFRVLHHEALKHLEICDCTGSAEKVLITVVSAPNLVYFKFGGNGRFAHISLVNVPCLTQVIFLTST</sequence>
<dbReference type="Gene3D" id="1.20.1280.50">
    <property type="match status" value="1"/>
</dbReference>
<dbReference type="PANTHER" id="PTHR34145">
    <property type="entry name" value="OS02G0105600 PROTEIN"/>
    <property type="match status" value="1"/>
</dbReference>
<feature type="domain" description="F-box" evidence="1">
    <location>
        <begin position="6"/>
        <end position="42"/>
    </location>
</feature>
<dbReference type="Pfam" id="PF24758">
    <property type="entry name" value="LRR_At5g56370"/>
    <property type="match status" value="1"/>
</dbReference>
<reference evidence="2 3" key="1">
    <citation type="submission" date="2018-06" db="EMBL/GenBank/DDBJ databases">
        <title>The Genome of Cuscuta australis (Dodder) Provides Insight into the Evolution of Plant Parasitism.</title>
        <authorList>
            <person name="Liu H."/>
        </authorList>
    </citation>
    <scope>NUCLEOTIDE SEQUENCE [LARGE SCALE GENOMIC DNA]</scope>
    <source>
        <strain evidence="3">cv. Yunnan</strain>
        <tissue evidence="2">Vines</tissue>
    </source>
</reference>
<dbReference type="Proteomes" id="UP000249390">
    <property type="component" value="Unassembled WGS sequence"/>
</dbReference>
<dbReference type="InterPro" id="IPR036047">
    <property type="entry name" value="F-box-like_dom_sf"/>
</dbReference>
<dbReference type="InterPro" id="IPR055411">
    <property type="entry name" value="LRR_FXL15/At3g58940/PEG3-like"/>
</dbReference>
<dbReference type="AlphaFoldDB" id="A0A328D7D0"/>
<dbReference type="Gene3D" id="3.80.10.10">
    <property type="entry name" value="Ribonuclease Inhibitor"/>
    <property type="match status" value="1"/>
</dbReference>
<dbReference type="SUPFAM" id="SSF81383">
    <property type="entry name" value="F-box domain"/>
    <property type="match status" value="1"/>
</dbReference>
<dbReference type="Pfam" id="PF00646">
    <property type="entry name" value="F-box"/>
    <property type="match status" value="1"/>
</dbReference>
<evidence type="ECO:0000259" key="1">
    <source>
        <dbReference type="PROSITE" id="PS50181"/>
    </source>
</evidence>
<dbReference type="SUPFAM" id="SSF52047">
    <property type="entry name" value="RNI-like"/>
    <property type="match status" value="1"/>
</dbReference>
<name>A0A328D7D0_9ASTE</name>
<dbReference type="InterPro" id="IPR032675">
    <property type="entry name" value="LRR_dom_sf"/>
</dbReference>
<dbReference type="InterPro" id="IPR001810">
    <property type="entry name" value="F-box_dom"/>
</dbReference>
<evidence type="ECO:0000313" key="3">
    <source>
        <dbReference type="Proteomes" id="UP000249390"/>
    </source>
</evidence>
<dbReference type="SMART" id="SM00256">
    <property type="entry name" value="FBOX"/>
    <property type="match status" value="1"/>
</dbReference>
<evidence type="ECO:0000313" key="2">
    <source>
        <dbReference type="EMBL" id="RAL40231.1"/>
    </source>
</evidence>
<dbReference type="EMBL" id="NQVE01000195">
    <property type="protein sequence ID" value="RAL40231.1"/>
    <property type="molecule type" value="Genomic_DNA"/>
</dbReference>
<comment type="caution">
    <text evidence="2">The sequence shown here is derived from an EMBL/GenBank/DDBJ whole genome shotgun (WGS) entry which is preliminary data.</text>
</comment>
<organism evidence="2 3">
    <name type="scientific">Cuscuta australis</name>
    <dbReference type="NCBI Taxonomy" id="267555"/>
    <lineage>
        <taxon>Eukaryota</taxon>
        <taxon>Viridiplantae</taxon>
        <taxon>Streptophyta</taxon>
        <taxon>Embryophyta</taxon>
        <taxon>Tracheophyta</taxon>
        <taxon>Spermatophyta</taxon>
        <taxon>Magnoliopsida</taxon>
        <taxon>eudicotyledons</taxon>
        <taxon>Gunneridae</taxon>
        <taxon>Pentapetalae</taxon>
        <taxon>asterids</taxon>
        <taxon>lamiids</taxon>
        <taxon>Solanales</taxon>
        <taxon>Convolvulaceae</taxon>
        <taxon>Cuscuteae</taxon>
        <taxon>Cuscuta</taxon>
        <taxon>Cuscuta subgen. Grammica</taxon>
        <taxon>Cuscuta sect. Cleistogrammica</taxon>
    </lineage>
</organism>